<keyword evidence="3" id="KW-1185">Reference proteome</keyword>
<name>A0A918RVS6_9ACTN</name>
<protein>
    <submittedName>
        <fullName evidence="2">Uncharacterized protein</fullName>
    </submittedName>
</protein>
<feature type="region of interest" description="Disordered" evidence="1">
    <location>
        <begin position="1"/>
        <end position="45"/>
    </location>
</feature>
<feature type="compositionally biased region" description="Polar residues" evidence="1">
    <location>
        <begin position="29"/>
        <end position="45"/>
    </location>
</feature>
<sequence length="45" mass="5131">MDRTRAAAHGRDEIHRLEAVTMSRLPSPHASQALQTVRRQSLDYT</sequence>
<gene>
    <name evidence="2" type="ORF">GCM10010389_57230</name>
</gene>
<proteinExistence type="predicted"/>
<organism evidence="2 3">
    <name type="scientific">Streptomyces echinoruber</name>
    <dbReference type="NCBI Taxonomy" id="68898"/>
    <lineage>
        <taxon>Bacteria</taxon>
        <taxon>Bacillati</taxon>
        <taxon>Actinomycetota</taxon>
        <taxon>Actinomycetes</taxon>
        <taxon>Kitasatosporales</taxon>
        <taxon>Streptomycetaceae</taxon>
        <taxon>Streptomyces</taxon>
    </lineage>
</organism>
<evidence type="ECO:0000313" key="3">
    <source>
        <dbReference type="Proteomes" id="UP000623010"/>
    </source>
</evidence>
<dbReference type="EMBL" id="BMWH01000031">
    <property type="protein sequence ID" value="GHA10654.1"/>
    <property type="molecule type" value="Genomic_DNA"/>
</dbReference>
<dbReference type="RefSeq" id="WP_190060380.1">
    <property type="nucleotide sequence ID" value="NZ_BMWH01000031.1"/>
</dbReference>
<feature type="compositionally biased region" description="Basic and acidic residues" evidence="1">
    <location>
        <begin position="1"/>
        <end position="18"/>
    </location>
</feature>
<evidence type="ECO:0000256" key="1">
    <source>
        <dbReference type="SAM" id="MobiDB-lite"/>
    </source>
</evidence>
<comment type="caution">
    <text evidence="2">The sequence shown here is derived from an EMBL/GenBank/DDBJ whole genome shotgun (WGS) entry which is preliminary data.</text>
</comment>
<dbReference type="AlphaFoldDB" id="A0A918RVS6"/>
<reference evidence="2" key="2">
    <citation type="submission" date="2020-09" db="EMBL/GenBank/DDBJ databases">
        <authorList>
            <person name="Sun Q."/>
            <person name="Ohkuma M."/>
        </authorList>
    </citation>
    <scope>NUCLEOTIDE SEQUENCE</scope>
    <source>
        <strain evidence="2">JCM 5016</strain>
    </source>
</reference>
<accession>A0A918RVS6</accession>
<evidence type="ECO:0000313" key="2">
    <source>
        <dbReference type="EMBL" id="GHA10654.1"/>
    </source>
</evidence>
<dbReference type="Proteomes" id="UP000623010">
    <property type="component" value="Unassembled WGS sequence"/>
</dbReference>
<reference evidence="2" key="1">
    <citation type="journal article" date="2014" name="Int. J. Syst. Evol. Microbiol.">
        <title>Complete genome sequence of Corynebacterium casei LMG S-19264T (=DSM 44701T), isolated from a smear-ripened cheese.</title>
        <authorList>
            <consortium name="US DOE Joint Genome Institute (JGI-PGF)"/>
            <person name="Walter F."/>
            <person name="Albersmeier A."/>
            <person name="Kalinowski J."/>
            <person name="Ruckert C."/>
        </authorList>
    </citation>
    <scope>NUCLEOTIDE SEQUENCE</scope>
    <source>
        <strain evidence="2">JCM 5016</strain>
    </source>
</reference>